<dbReference type="AlphaFoldDB" id="A0A6I6DBH3"/>
<accession>A0A6I6DBH3</accession>
<dbReference type="GO" id="GO:0008276">
    <property type="term" value="F:protein methyltransferase activity"/>
    <property type="evidence" value="ECO:0007669"/>
    <property type="project" value="UniProtKB-UniRule"/>
</dbReference>
<dbReference type="Pfam" id="PF06325">
    <property type="entry name" value="PrmA"/>
    <property type="match status" value="1"/>
</dbReference>
<dbReference type="InterPro" id="IPR050078">
    <property type="entry name" value="Ribosomal_L11_MeTrfase_PrmA"/>
</dbReference>
<feature type="binding site" evidence="6">
    <location>
        <position position="199"/>
    </location>
    <ligand>
        <name>S-adenosyl-L-methionine</name>
        <dbReference type="ChEBI" id="CHEBI:59789"/>
    </ligand>
</feature>
<keyword evidence="3 6" id="KW-0489">Methyltransferase</keyword>
<keyword evidence="7" id="KW-0689">Ribosomal protein</keyword>
<evidence type="ECO:0000256" key="6">
    <source>
        <dbReference type="HAMAP-Rule" id="MF_00735"/>
    </source>
</evidence>
<dbReference type="RefSeq" id="WP_156203832.1">
    <property type="nucleotide sequence ID" value="NZ_CP046457.1"/>
</dbReference>
<comment type="function">
    <text evidence="6">Methylates ribosomal protein L11.</text>
</comment>
<name>A0A6I6DBH3_9FIRM</name>
<reference evidence="8" key="1">
    <citation type="journal article" date="2019" name="Microbiology">
        <title>Complete Genome Sequence of an Uncultured Bacterium of the Candidate Phylum Bipolaricaulota.</title>
        <authorList>
            <person name="Kadnikov V.V."/>
            <person name="Mardanov A.V."/>
            <person name="Beletsky A.V."/>
            <person name="Frank Y.A."/>
            <person name="Karnachuk O.V."/>
            <person name="Ravin N.V."/>
        </authorList>
    </citation>
    <scope>NUCLEOTIDE SEQUENCE [LARGE SCALE GENOMIC DNA]</scope>
</reference>
<dbReference type="EC" id="2.1.1.-" evidence="6"/>
<keyword evidence="8" id="KW-1185">Reference proteome</keyword>
<evidence type="ECO:0000256" key="3">
    <source>
        <dbReference type="ARBA" id="ARBA00022603"/>
    </source>
</evidence>
<evidence type="ECO:0000313" key="7">
    <source>
        <dbReference type="EMBL" id="QGT99995.1"/>
    </source>
</evidence>
<feature type="binding site" evidence="6">
    <location>
        <position position="156"/>
    </location>
    <ligand>
        <name>S-adenosyl-L-methionine</name>
        <dbReference type="ChEBI" id="CHEBI:59789"/>
    </ligand>
</feature>
<dbReference type="InterPro" id="IPR004498">
    <property type="entry name" value="Ribosomal_PrmA_MeTrfase"/>
</dbReference>
<dbReference type="EMBL" id="CP046457">
    <property type="protein sequence ID" value="QGT99995.1"/>
    <property type="molecule type" value="Genomic_DNA"/>
</dbReference>
<comment type="catalytic activity">
    <reaction evidence="6">
        <text>L-lysyl-[protein] + 3 S-adenosyl-L-methionine = N(6),N(6),N(6)-trimethyl-L-lysyl-[protein] + 3 S-adenosyl-L-homocysteine + 3 H(+)</text>
        <dbReference type="Rhea" id="RHEA:54192"/>
        <dbReference type="Rhea" id="RHEA-COMP:9752"/>
        <dbReference type="Rhea" id="RHEA-COMP:13826"/>
        <dbReference type="ChEBI" id="CHEBI:15378"/>
        <dbReference type="ChEBI" id="CHEBI:29969"/>
        <dbReference type="ChEBI" id="CHEBI:57856"/>
        <dbReference type="ChEBI" id="CHEBI:59789"/>
        <dbReference type="ChEBI" id="CHEBI:61961"/>
    </reaction>
</comment>
<dbReference type="PANTHER" id="PTHR43648:SF1">
    <property type="entry name" value="ELECTRON TRANSFER FLAVOPROTEIN BETA SUBUNIT LYSINE METHYLTRANSFERASE"/>
    <property type="match status" value="1"/>
</dbReference>
<keyword evidence="5 6" id="KW-0949">S-adenosyl-L-methionine</keyword>
<sequence length="308" mass="34630">MKWKEVSVLTHGVCVEAITGLFHQLGSGGVIIEDPQAARTYVNKIKWNEGTDSLDVLEHEFIVVKAYFPEDRKIIEDLKLNIEKVEKTFNYRCKMYIGEVNQKDWEDAWKKYYHTFKIGDRLIIKPSWEDYEPKESEVIIELDPGMAFGTGIHASTRFCLKFIDKYMQGEETVIDAGCGSGILSIAAAKIGANKIFAVDIDDVAVKVAKENIHLNKLDHIVNVAEGDIIEAINEQKDTDIILANITAEVVSLLIPQAYRSLKPGGYIFGSGIVEGRWPGVKKQLEENNFIIEEVLQDVDWIGVVAKKA</sequence>
<feature type="binding site" evidence="6">
    <location>
        <position position="244"/>
    </location>
    <ligand>
        <name>S-adenosyl-L-methionine</name>
        <dbReference type="ChEBI" id="CHEBI:59789"/>
    </ligand>
</feature>
<dbReference type="SUPFAM" id="SSF53335">
    <property type="entry name" value="S-adenosyl-L-methionine-dependent methyltransferases"/>
    <property type="match status" value="1"/>
</dbReference>
<keyword evidence="2 6" id="KW-0963">Cytoplasm</keyword>
<comment type="similarity">
    <text evidence="1 6">Belongs to the methyltransferase superfamily. PrmA family.</text>
</comment>
<evidence type="ECO:0000256" key="2">
    <source>
        <dbReference type="ARBA" id="ARBA00022490"/>
    </source>
</evidence>
<dbReference type="Gene3D" id="3.40.50.150">
    <property type="entry name" value="Vaccinia Virus protein VP39"/>
    <property type="match status" value="1"/>
</dbReference>
<dbReference type="KEGG" id="salq:SYNTR_1402"/>
<evidence type="ECO:0000256" key="1">
    <source>
        <dbReference type="ARBA" id="ARBA00009741"/>
    </source>
</evidence>
<keyword evidence="4 6" id="KW-0808">Transferase</keyword>
<dbReference type="PANTHER" id="PTHR43648">
    <property type="entry name" value="ELECTRON TRANSFER FLAVOPROTEIN BETA SUBUNIT LYSINE METHYLTRANSFERASE"/>
    <property type="match status" value="1"/>
</dbReference>
<evidence type="ECO:0000256" key="4">
    <source>
        <dbReference type="ARBA" id="ARBA00022679"/>
    </source>
</evidence>
<dbReference type="Proteomes" id="UP000426444">
    <property type="component" value="Chromosome"/>
</dbReference>
<comment type="subcellular location">
    <subcellularLocation>
        <location evidence="6">Cytoplasm</location>
    </subcellularLocation>
</comment>
<protein>
    <recommendedName>
        <fullName evidence="6">Ribosomal protein L11 methyltransferase</fullName>
        <shortName evidence="6">L11 Mtase</shortName>
        <ecNumber evidence="6">2.1.1.-</ecNumber>
    </recommendedName>
</protein>
<dbReference type="OrthoDB" id="9785995at2"/>
<dbReference type="HAMAP" id="MF_00735">
    <property type="entry name" value="Methyltr_PrmA"/>
    <property type="match status" value="1"/>
</dbReference>
<dbReference type="GO" id="GO:0005840">
    <property type="term" value="C:ribosome"/>
    <property type="evidence" value="ECO:0007669"/>
    <property type="project" value="UniProtKB-KW"/>
</dbReference>
<dbReference type="GO" id="GO:0032259">
    <property type="term" value="P:methylation"/>
    <property type="evidence" value="ECO:0007669"/>
    <property type="project" value="UniProtKB-KW"/>
</dbReference>
<keyword evidence="7" id="KW-0687">Ribonucleoprotein</keyword>
<dbReference type="PIRSF" id="PIRSF000401">
    <property type="entry name" value="RPL11_MTase"/>
    <property type="match status" value="1"/>
</dbReference>
<organism evidence="7 8">
    <name type="scientific">Candidatus Syntrophocurvum alkaliphilum</name>
    <dbReference type="NCBI Taxonomy" id="2293317"/>
    <lineage>
        <taxon>Bacteria</taxon>
        <taxon>Bacillati</taxon>
        <taxon>Bacillota</taxon>
        <taxon>Clostridia</taxon>
        <taxon>Eubacteriales</taxon>
        <taxon>Syntrophomonadaceae</taxon>
        <taxon>Candidatus Syntrophocurvum</taxon>
    </lineage>
</organism>
<evidence type="ECO:0000256" key="5">
    <source>
        <dbReference type="ARBA" id="ARBA00022691"/>
    </source>
</evidence>
<dbReference type="NCBIfam" id="TIGR00406">
    <property type="entry name" value="prmA"/>
    <property type="match status" value="1"/>
</dbReference>
<feature type="binding site" evidence="6">
    <location>
        <position position="177"/>
    </location>
    <ligand>
        <name>S-adenosyl-L-methionine</name>
        <dbReference type="ChEBI" id="CHEBI:59789"/>
    </ligand>
</feature>
<gene>
    <name evidence="6" type="primary">prmA</name>
    <name evidence="7" type="ORF">SYNTR_1402</name>
</gene>
<dbReference type="CDD" id="cd02440">
    <property type="entry name" value="AdoMet_MTases"/>
    <property type="match status" value="1"/>
</dbReference>
<dbReference type="GO" id="GO:0005737">
    <property type="term" value="C:cytoplasm"/>
    <property type="evidence" value="ECO:0007669"/>
    <property type="project" value="UniProtKB-SubCell"/>
</dbReference>
<evidence type="ECO:0000313" key="8">
    <source>
        <dbReference type="Proteomes" id="UP000426444"/>
    </source>
</evidence>
<dbReference type="InterPro" id="IPR029063">
    <property type="entry name" value="SAM-dependent_MTases_sf"/>
</dbReference>
<proteinExistence type="inferred from homology"/>